<gene>
    <name evidence="1" type="ORF">OU798_07360</name>
</gene>
<evidence type="ECO:0000313" key="1">
    <source>
        <dbReference type="EMBL" id="MCY1720154.1"/>
    </source>
</evidence>
<dbReference type="AlphaFoldDB" id="A0A9X3F412"/>
<dbReference type="Proteomes" id="UP001145087">
    <property type="component" value="Unassembled WGS sequence"/>
</dbReference>
<organism evidence="1 2">
    <name type="scientific">Draconibacterium aestuarii</name>
    <dbReference type="NCBI Taxonomy" id="2998507"/>
    <lineage>
        <taxon>Bacteria</taxon>
        <taxon>Pseudomonadati</taxon>
        <taxon>Bacteroidota</taxon>
        <taxon>Bacteroidia</taxon>
        <taxon>Marinilabiliales</taxon>
        <taxon>Prolixibacteraceae</taxon>
        <taxon>Draconibacterium</taxon>
    </lineage>
</organism>
<accession>A0A9X3F412</accession>
<dbReference type="RefSeq" id="WP_343332488.1">
    <property type="nucleotide sequence ID" value="NZ_JAPOHD010000013.1"/>
</dbReference>
<protein>
    <submittedName>
        <fullName evidence="1">Uncharacterized protein</fullName>
    </submittedName>
</protein>
<dbReference type="EMBL" id="JAPOHD010000013">
    <property type="protein sequence ID" value="MCY1720154.1"/>
    <property type="molecule type" value="Genomic_DNA"/>
</dbReference>
<comment type="caution">
    <text evidence="1">The sequence shown here is derived from an EMBL/GenBank/DDBJ whole genome shotgun (WGS) entry which is preliminary data.</text>
</comment>
<keyword evidence="2" id="KW-1185">Reference proteome</keyword>
<reference evidence="1" key="1">
    <citation type="submission" date="2022-11" db="EMBL/GenBank/DDBJ databases">
        <title>Marilongibacter aestuarii gen. nov., sp. nov., isolated from tidal flat sediment.</title>
        <authorList>
            <person name="Jiayan W."/>
        </authorList>
    </citation>
    <scope>NUCLEOTIDE SEQUENCE</scope>
    <source>
        <strain evidence="1">Z1-6</strain>
    </source>
</reference>
<evidence type="ECO:0000313" key="2">
    <source>
        <dbReference type="Proteomes" id="UP001145087"/>
    </source>
</evidence>
<sequence length="166" mass="19004">MAKFSNLIAYFSNLATKHKSILHSESEKHFFRMEIDEVLAGTMRSDTAYPFLALEGFSYDFTDNRSDNLVKNREGGFILLDHISDMSDFAAIHQKWDELEEIGDDLLLKIKADKRDPVISVVNNFDFNSVKATLILNEISKTVGIRYLFTINSAMSNDVDPSRWNE</sequence>
<proteinExistence type="predicted"/>
<name>A0A9X3F412_9BACT</name>